<evidence type="ECO:0000256" key="1">
    <source>
        <dbReference type="SAM" id="MobiDB-lite"/>
    </source>
</evidence>
<feature type="compositionally biased region" description="Basic and acidic residues" evidence="1">
    <location>
        <begin position="47"/>
        <end position="62"/>
    </location>
</feature>
<organism evidence="2">
    <name type="scientific">marine metagenome</name>
    <dbReference type="NCBI Taxonomy" id="408172"/>
    <lineage>
        <taxon>unclassified sequences</taxon>
        <taxon>metagenomes</taxon>
        <taxon>ecological metagenomes</taxon>
    </lineage>
</organism>
<reference evidence="2" key="1">
    <citation type="submission" date="2018-05" db="EMBL/GenBank/DDBJ databases">
        <authorList>
            <person name="Lanie J.A."/>
            <person name="Ng W.-L."/>
            <person name="Kazmierczak K.M."/>
            <person name="Andrzejewski T.M."/>
            <person name="Davidsen T.M."/>
            <person name="Wayne K.J."/>
            <person name="Tettelin H."/>
            <person name="Glass J.I."/>
            <person name="Rusch D."/>
            <person name="Podicherti R."/>
            <person name="Tsui H.-C.T."/>
            <person name="Winkler M.E."/>
        </authorList>
    </citation>
    <scope>NUCLEOTIDE SEQUENCE</scope>
</reference>
<protein>
    <submittedName>
        <fullName evidence="2">Uncharacterized protein</fullName>
    </submittedName>
</protein>
<proteinExistence type="predicted"/>
<feature type="non-terminal residue" evidence="2">
    <location>
        <position position="76"/>
    </location>
</feature>
<dbReference type="EMBL" id="UINC01019547">
    <property type="protein sequence ID" value="SVA82835.1"/>
    <property type="molecule type" value="Genomic_DNA"/>
</dbReference>
<gene>
    <name evidence="2" type="ORF">METZ01_LOCUS135689</name>
</gene>
<accession>A0A381Z0Q2</accession>
<name>A0A381Z0Q2_9ZZZZ</name>
<sequence>MTTFRQIRESLGILEGKLVPSKKEAQPGDWWETAGGNFVGMKKRKKGEKENPTQGYENEKKAQTYAAGGDPDKEDD</sequence>
<dbReference type="AlphaFoldDB" id="A0A381Z0Q2"/>
<evidence type="ECO:0000313" key="2">
    <source>
        <dbReference type="EMBL" id="SVA82835.1"/>
    </source>
</evidence>
<feature type="region of interest" description="Disordered" evidence="1">
    <location>
        <begin position="18"/>
        <end position="76"/>
    </location>
</feature>